<dbReference type="SFLD" id="SFLDG01082">
    <property type="entry name" value="B12-binding_domain_containing"/>
    <property type="match status" value="1"/>
</dbReference>
<comment type="caution">
    <text evidence="8">The sequence shown here is derived from an EMBL/GenBank/DDBJ whole genome shotgun (WGS) entry which is preliminary data.</text>
</comment>
<dbReference type="SMART" id="SM00729">
    <property type="entry name" value="Elp3"/>
    <property type="match status" value="1"/>
</dbReference>
<reference evidence="9" key="1">
    <citation type="submission" date="2015-06" db="EMBL/GenBank/DDBJ databases">
        <title>New insights into the roles of widespread benthic archaea in carbon and nitrogen cycling.</title>
        <authorList>
            <person name="Lazar C.S."/>
            <person name="Baker B.J."/>
            <person name="Seitz K.W."/>
            <person name="Hyde A.S."/>
            <person name="Dick G.J."/>
            <person name="Hinrichs K.-U."/>
            <person name="Teske A.P."/>
        </authorList>
    </citation>
    <scope>NUCLEOTIDE SEQUENCE [LARGE SCALE GENOMIC DNA]</scope>
</reference>
<dbReference type="PANTHER" id="PTHR43409">
    <property type="entry name" value="ANAEROBIC MAGNESIUM-PROTOPORPHYRIN IX MONOMETHYL ESTER CYCLASE-RELATED"/>
    <property type="match status" value="1"/>
</dbReference>
<name>A0A0M0BUE7_9ARCH</name>
<evidence type="ECO:0000259" key="7">
    <source>
        <dbReference type="PROSITE" id="PS51918"/>
    </source>
</evidence>
<dbReference type="InterPro" id="IPR013785">
    <property type="entry name" value="Aldolase_TIM"/>
</dbReference>
<dbReference type="CDD" id="cd02068">
    <property type="entry name" value="radical_SAM_B12_BD"/>
    <property type="match status" value="1"/>
</dbReference>
<dbReference type="InterPro" id="IPR006158">
    <property type="entry name" value="Cobalamin-bd"/>
</dbReference>
<accession>A0A0M0BUE7</accession>
<dbReference type="SFLD" id="SFLDS00029">
    <property type="entry name" value="Radical_SAM"/>
    <property type="match status" value="1"/>
</dbReference>
<keyword evidence="4" id="KW-0408">Iron</keyword>
<dbReference type="InterPro" id="IPR007197">
    <property type="entry name" value="rSAM"/>
</dbReference>
<keyword evidence="3" id="KW-0479">Metal-binding</keyword>
<dbReference type="InterPro" id="IPR051198">
    <property type="entry name" value="BchE-like"/>
</dbReference>
<dbReference type="PROSITE" id="PS51918">
    <property type="entry name" value="RADICAL_SAM"/>
    <property type="match status" value="1"/>
</dbReference>
<dbReference type="AlphaFoldDB" id="A0A0M0BUE7"/>
<dbReference type="InterPro" id="IPR006638">
    <property type="entry name" value="Elp3/MiaA/NifB-like_rSAM"/>
</dbReference>
<proteinExistence type="predicted"/>
<dbReference type="GO" id="GO:0003824">
    <property type="term" value="F:catalytic activity"/>
    <property type="evidence" value="ECO:0007669"/>
    <property type="project" value="InterPro"/>
</dbReference>
<dbReference type="SUPFAM" id="SSF102114">
    <property type="entry name" value="Radical SAM enzymes"/>
    <property type="match status" value="1"/>
</dbReference>
<dbReference type="Pfam" id="PF02310">
    <property type="entry name" value="B12-binding"/>
    <property type="match status" value="1"/>
</dbReference>
<dbReference type="InterPro" id="IPR058240">
    <property type="entry name" value="rSAM_sf"/>
</dbReference>
<evidence type="ECO:0000256" key="2">
    <source>
        <dbReference type="ARBA" id="ARBA00022691"/>
    </source>
</evidence>
<dbReference type="Gene3D" id="3.40.50.280">
    <property type="entry name" value="Cobalamin-binding domain"/>
    <property type="match status" value="1"/>
</dbReference>
<evidence type="ECO:0000256" key="3">
    <source>
        <dbReference type="ARBA" id="ARBA00022723"/>
    </source>
</evidence>
<dbReference type="GO" id="GO:0046872">
    <property type="term" value="F:metal ion binding"/>
    <property type="evidence" value="ECO:0007669"/>
    <property type="project" value="UniProtKB-KW"/>
</dbReference>
<sequence>MRILFIEPPKDIWFVMGEYLPPPYGIIQLAAYLEKQVSNIHLEVLDCNTERVDWKNLEQRISTFKPDVVACASLATCNTYAVAKTLETAKRVAPNALTITGGQHFSTTAQDSLQQYPEIDVIVRGEGEETLTELIKAQQANAKFSNILGISYRHGDIVAHNASRPLIENLEDLPFPGYHLVKANMCKYHFKIMGGENNPYALIEGARGCNHQCTFCTQWRHWQACWRRKSAKRIADEMDFCFHEFGSKFIWLTDDNFGSGQRSAEIAEEIIARHLPDDVAWFVQVRVDDIIRNKDALPRLRKSGLSWVLLGVENSSPQTLKSYKKGITPADSKIAVRLLQENGIFAHAMIIIGNRKDTHQTIAQLKDFADELDPDLVMFGILTPFPGTEVYAEAERNGWIMDRNWSHYDMIHAIMPTETLSTDEVQEELYGCYRDFYGSWSRRFGALFSRNQLKRRVFWHMARSGVLGKVRSLF</sequence>
<dbReference type="GO" id="GO:0031419">
    <property type="term" value="F:cobalamin binding"/>
    <property type="evidence" value="ECO:0007669"/>
    <property type="project" value="InterPro"/>
</dbReference>
<organism evidence="8 9">
    <name type="scientific">miscellaneous Crenarchaeota group-1 archaeon SG8-32-3</name>
    <dbReference type="NCBI Taxonomy" id="1685125"/>
    <lineage>
        <taxon>Archaea</taxon>
        <taxon>Candidatus Bathyarchaeota</taxon>
        <taxon>MCG-1</taxon>
    </lineage>
</organism>
<dbReference type="Gene3D" id="3.20.20.70">
    <property type="entry name" value="Aldolase class I"/>
    <property type="match status" value="1"/>
</dbReference>
<evidence type="ECO:0000259" key="6">
    <source>
        <dbReference type="PROSITE" id="PS51332"/>
    </source>
</evidence>
<protein>
    <submittedName>
        <fullName evidence="8">Cobalamin-binding protein</fullName>
    </submittedName>
</protein>
<evidence type="ECO:0000256" key="5">
    <source>
        <dbReference type="ARBA" id="ARBA00023014"/>
    </source>
</evidence>
<dbReference type="PROSITE" id="PS51332">
    <property type="entry name" value="B12_BINDING"/>
    <property type="match status" value="1"/>
</dbReference>
<dbReference type="SFLD" id="SFLDG01123">
    <property type="entry name" value="methyltransferase_(Class_B)"/>
    <property type="match status" value="1"/>
</dbReference>
<dbReference type="CDD" id="cd01335">
    <property type="entry name" value="Radical_SAM"/>
    <property type="match status" value="1"/>
</dbReference>
<dbReference type="Proteomes" id="UP000054016">
    <property type="component" value="Unassembled WGS sequence"/>
</dbReference>
<dbReference type="GO" id="GO:0005829">
    <property type="term" value="C:cytosol"/>
    <property type="evidence" value="ECO:0007669"/>
    <property type="project" value="TreeGrafter"/>
</dbReference>
<dbReference type="PANTHER" id="PTHR43409:SF16">
    <property type="entry name" value="SLR0320 PROTEIN"/>
    <property type="match status" value="1"/>
</dbReference>
<dbReference type="Pfam" id="PF04055">
    <property type="entry name" value="Radical_SAM"/>
    <property type="match status" value="1"/>
</dbReference>
<keyword evidence="5" id="KW-0411">Iron-sulfur</keyword>
<gene>
    <name evidence="8" type="ORF">AC478_00830</name>
</gene>
<comment type="cofactor">
    <cofactor evidence="1">
        <name>[4Fe-4S] cluster</name>
        <dbReference type="ChEBI" id="CHEBI:49883"/>
    </cofactor>
</comment>
<feature type="domain" description="B12-binding" evidence="6">
    <location>
        <begin position="8"/>
        <end position="145"/>
    </location>
</feature>
<evidence type="ECO:0000313" key="8">
    <source>
        <dbReference type="EMBL" id="KON32242.1"/>
    </source>
</evidence>
<dbReference type="InterPro" id="IPR034466">
    <property type="entry name" value="Methyltransferase_Class_B"/>
</dbReference>
<evidence type="ECO:0000256" key="1">
    <source>
        <dbReference type="ARBA" id="ARBA00001966"/>
    </source>
</evidence>
<dbReference type="GO" id="GO:0051539">
    <property type="term" value="F:4 iron, 4 sulfur cluster binding"/>
    <property type="evidence" value="ECO:0007669"/>
    <property type="project" value="UniProtKB-KW"/>
</dbReference>
<dbReference type="EMBL" id="LFWV01000007">
    <property type="protein sequence ID" value="KON32242.1"/>
    <property type="molecule type" value="Genomic_DNA"/>
</dbReference>
<evidence type="ECO:0000256" key="4">
    <source>
        <dbReference type="ARBA" id="ARBA00023004"/>
    </source>
</evidence>
<evidence type="ECO:0000313" key="9">
    <source>
        <dbReference type="Proteomes" id="UP000054016"/>
    </source>
</evidence>
<keyword evidence="2" id="KW-0949">S-adenosyl-L-methionine</keyword>
<feature type="domain" description="Radical SAM core" evidence="7">
    <location>
        <begin position="195"/>
        <end position="423"/>
    </location>
</feature>